<dbReference type="InterPro" id="IPR053521">
    <property type="entry name" value="McjB-like"/>
</dbReference>
<evidence type="ECO:0000313" key="3">
    <source>
        <dbReference type="Proteomes" id="UP001431235"/>
    </source>
</evidence>
<proteinExistence type="predicted"/>
<reference evidence="2 3" key="1">
    <citation type="submission" date="2021-08" db="EMBL/GenBank/DDBJ databases">
        <title>Novel members of of the genus Stenotrophomonas from differernt environment.</title>
        <authorList>
            <person name="Deng Y."/>
        </authorList>
    </citation>
    <scope>NUCLEOTIDE SEQUENCE [LARGE SCALE GENOMIC DNA]</scope>
    <source>
        <strain evidence="2 3">CPCC 101365</strain>
    </source>
</reference>
<gene>
    <name evidence="2" type="ORF">K5L01_09990</name>
</gene>
<name>A0ABT0SI34_9GAMM</name>
<dbReference type="Proteomes" id="UP001431235">
    <property type="component" value="Unassembled WGS sequence"/>
</dbReference>
<dbReference type="NCBIfam" id="NF033537">
    <property type="entry name" value="lasso_biosyn_B2"/>
    <property type="match status" value="1"/>
</dbReference>
<dbReference type="Pfam" id="PF13471">
    <property type="entry name" value="Transglut_core3"/>
    <property type="match status" value="1"/>
</dbReference>
<accession>A0ABT0SI34</accession>
<sequence length="225" mass="25121">MRLGLRHGLSYCVSDGIVIFLDVDLDRYFRLPPPLEQAFLAYADTGTAHVVTLQPLIDGGILSDASDALPLQEAPRIAAPSDSAIECITQQKRSAITLLPEVSITTWWMRRQLMNRPLKAVLETAAEHRRRCVRSVRSPRHRAEEWLLETVQAFQRARRQVPVPTRCLLDSLTLTRVLACRGQDSRIVFGIAHAPFSAHCWVQVDGLVLNESVGTAMAHTPIKVV</sequence>
<dbReference type="InterPro" id="IPR032708">
    <property type="entry name" value="McjB_C"/>
</dbReference>
<dbReference type="EMBL" id="JAIKTS010000003">
    <property type="protein sequence ID" value="MCL7714975.1"/>
    <property type="molecule type" value="Genomic_DNA"/>
</dbReference>
<evidence type="ECO:0000259" key="1">
    <source>
        <dbReference type="Pfam" id="PF13471"/>
    </source>
</evidence>
<evidence type="ECO:0000313" key="2">
    <source>
        <dbReference type="EMBL" id="MCL7714975.1"/>
    </source>
</evidence>
<organism evidence="2 3">
    <name type="scientific">Stenotrophomonas mori</name>
    <dbReference type="NCBI Taxonomy" id="2871096"/>
    <lineage>
        <taxon>Bacteria</taxon>
        <taxon>Pseudomonadati</taxon>
        <taxon>Pseudomonadota</taxon>
        <taxon>Gammaproteobacteria</taxon>
        <taxon>Lysobacterales</taxon>
        <taxon>Lysobacteraceae</taxon>
        <taxon>Stenotrophomonas</taxon>
    </lineage>
</organism>
<feature type="domain" description="Microcin J25-processing protein McjB C-terminal" evidence="1">
    <location>
        <begin position="117"/>
        <end position="221"/>
    </location>
</feature>
<dbReference type="RefSeq" id="WP_250064259.1">
    <property type="nucleotide sequence ID" value="NZ_JAIKTS010000003.1"/>
</dbReference>
<comment type="caution">
    <text evidence="2">The sequence shown here is derived from an EMBL/GenBank/DDBJ whole genome shotgun (WGS) entry which is preliminary data.</text>
</comment>
<keyword evidence="3" id="KW-1185">Reference proteome</keyword>
<protein>
    <submittedName>
        <fullName evidence="2">Lasso peptide biosynthesis B2 protein</fullName>
    </submittedName>
</protein>